<evidence type="ECO:0000256" key="3">
    <source>
        <dbReference type="ARBA" id="ARBA00022676"/>
    </source>
</evidence>
<accession>A0A226WN59</accession>
<dbReference type="AlphaFoldDB" id="A0A226WN59"/>
<gene>
    <name evidence="7" type="ORF">BSU04_42255</name>
</gene>
<evidence type="ECO:0000259" key="6">
    <source>
        <dbReference type="Pfam" id="PF00535"/>
    </source>
</evidence>
<dbReference type="InterPro" id="IPR029044">
    <property type="entry name" value="Nucleotide-diphossugar_trans"/>
</dbReference>
<dbReference type="Gene3D" id="3.90.550.10">
    <property type="entry name" value="Spore Coat Polysaccharide Biosynthesis Protein SpsA, Chain A"/>
    <property type="match status" value="1"/>
</dbReference>
<keyword evidence="5" id="KW-0472">Membrane</keyword>
<evidence type="ECO:0000256" key="5">
    <source>
        <dbReference type="ARBA" id="ARBA00023136"/>
    </source>
</evidence>
<keyword evidence="4 7" id="KW-0808">Transferase</keyword>
<name>A0A226WN59_CABSO</name>
<keyword evidence="3" id="KW-0328">Glycosyltransferase</keyword>
<dbReference type="Proteomes" id="UP000214720">
    <property type="component" value="Unassembled WGS sequence"/>
</dbReference>
<dbReference type="RefSeq" id="WP_089165793.1">
    <property type="nucleotide sequence ID" value="NZ_MTHB01000278.1"/>
</dbReference>
<dbReference type="eggNOG" id="COG1215">
    <property type="taxonomic scope" value="Bacteria"/>
</dbReference>
<reference evidence="8" key="1">
    <citation type="submission" date="2017-01" db="EMBL/GenBank/DDBJ databases">
        <title>Genome Analysis of Deinococcus marmoris KOPRI26562.</title>
        <authorList>
            <person name="Kim J.H."/>
            <person name="Oh H.-M."/>
        </authorList>
    </citation>
    <scope>NUCLEOTIDE SEQUENCE [LARGE SCALE GENOMIC DNA]</scope>
    <source>
        <strain evidence="8">PAMC 26633</strain>
    </source>
</reference>
<dbReference type="Pfam" id="PF00535">
    <property type="entry name" value="Glycos_transf_2"/>
    <property type="match status" value="1"/>
</dbReference>
<dbReference type="GO" id="GO:0005886">
    <property type="term" value="C:plasma membrane"/>
    <property type="evidence" value="ECO:0007669"/>
    <property type="project" value="UniProtKB-SubCell"/>
</dbReference>
<dbReference type="PANTHER" id="PTHR43646">
    <property type="entry name" value="GLYCOSYLTRANSFERASE"/>
    <property type="match status" value="1"/>
</dbReference>
<keyword evidence="2" id="KW-1003">Cell membrane</keyword>
<sequence length="231" mass="24410">MLGIIIPAHNEAGHIGACVSAAKRAANHYELLGEDVRVIVVVDHCIDDTFAIAGSLGADVLSVSARNVGVARAEGARYALSLGARWLAFTDADSIVADDWLVRQLDCRADAVCGVIAVHDWSPHLAAVREHFARTYTDADGHRHIHGANMGVSAEAYVRVGGFAPVEHNEDVALVEALIANGASIAWSAAPRVVTSARTDFRALKGFGATLVDVSRRCFLSKTDEDGAMAA</sequence>
<proteinExistence type="predicted"/>
<evidence type="ECO:0000313" key="7">
    <source>
        <dbReference type="EMBL" id="OXC72249.1"/>
    </source>
</evidence>
<organism evidence="7 8">
    <name type="scientific">Caballeronia sordidicola</name>
    <name type="common">Burkholderia sordidicola</name>
    <dbReference type="NCBI Taxonomy" id="196367"/>
    <lineage>
        <taxon>Bacteria</taxon>
        <taxon>Pseudomonadati</taxon>
        <taxon>Pseudomonadota</taxon>
        <taxon>Betaproteobacteria</taxon>
        <taxon>Burkholderiales</taxon>
        <taxon>Burkholderiaceae</taxon>
        <taxon>Caballeronia</taxon>
    </lineage>
</organism>
<comment type="subcellular location">
    <subcellularLocation>
        <location evidence="1">Cell membrane</location>
    </subcellularLocation>
</comment>
<dbReference type="OrthoDB" id="9777873at2"/>
<protein>
    <submittedName>
        <fullName evidence="7">Glycosyl transferase, group 2 family protein</fullName>
    </submittedName>
</protein>
<evidence type="ECO:0000313" key="8">
    <source>
        <dbReference type="Proteomes" id="UP000214720"/>
    </source>
</evidence>
<dbReference type="PANTHER" id="PTHR43646:SF2">
    <property type="entry name" value="GLYCOSYLTRANSFERASE 2-LIKE DOMAIN-CONTAINING PROTEIN"/>
    <property type="match status" value="1"/>
</dbReference>
<feature type="domain" description="Glycosyltransferase 2-like" evidence="6">
    <location>
        <begin position="4"/>
        <end position="145"/>
    </location>
</feature>
<comment type="caution">
    <text evidence="7">The sequence shown here is derived from an EMBL/GenBank/DDBJ whole genome shotgun (WGS) entry which is preliminary data.</text>
</comment>
<evidence type="ECO:0000256" key="1">
    <source>
        <dbReference type="ARBA" id="ARBA00004236"/>
    </source>
</evidence>
<dbReference type="InterPro" id="IPR001173">
    <property type="entry name" value="Glyco_trans_2-like"/>
</dbReference>
<dbReference type="EMBL" id="MTHB01000278">
    <property type="protein sequence ID" value="OXC72249.1"/>
    <property type="molecule type" value="Genomic_DNA"/>
</dbReference>
<dbReference type="GO" id="GO:0016757">
    <property type="term" value="F:glycosyltransferase activity"/>
    <property type="evidence" value="ECO:0007669"/>
    <property type="project" value="UniProtKB-KW"/>
</dbReference>
<dbReference type="SUPFAM" id="SSF53448">
    <property type="entry name" value="Nucleotide-diphospho-sugar transferases"/>
    <property type="match status" value="1"/>
</dbReference>
<evidence type="ECO:0000256" key="2">
    <source>
        <dbReference type="ARBA" id="ARBA00022475"/>
    </source>
</evidence>
<evidence type="ECO:0000256" key="4">
    <source>
        <dbReference type="ARBA" id="ARBA00022679"/>
    </source>
</evidence>